<dbReference type="Proteomes" id="UP001362999">
    <property type="component" value="Unassembled WGS sequence"/>
</dbReference>
<organism evidence="1 2">
    <name type="scientific">Favolaschia claudopus</name>
    <dbReference type="NCBI Taxonomy" id="2862362"/>
    <lineage>
        <taxon>Eukaryota</taxon>
        <taxon>Fungi</taxon>
        <taxon>Dikarya</taxon>
        <taxon>Basidiomycota</taxon>
        <taxon>Agaricomycotina</taxon>
        <taxon>Agaricomycetes</taxon>
        <taxon>Agaricomycetidae</taxon>
        <taxon>Agaricales</taxon>
        <taxon>Marasmiineae</taxon>
        <taxon>Mycenaceae</taxon>
        <taxon>Favolaschia</taxon>
    </lineage>
</organism>
<gene>
    <name evidence="1" type="ORF">R3P38DRAFT_3200468</name>
</gene>
<name>A0AAW0AWV4_9AGAR</name>
<dbReference type="AlphaFoldDB" id="A0AAW0AWV4"/>
<accession>A0AAW0AWV4</accession>
<reference evidence="1 2" key="1">
    <citation type="journal article" date="2024" name="J Genomics">
        <title>Draft genome sequencing and assembly of Favolaschia claudopus CIRM-BRFM 2984 isolated from oak limbs.</title>
        <authorList>
            <person name="Navarro D."/>
            <person name="Drula E."/>
            <person name="Chaduli D."/>
            <person name="Cazenave R."/>
            <person name="Ahrendt S."/>
            <person name="Wang J."/>
            <person name="Lipzen A."/>
            <person name="Daum C."/>
            <person name="Barry K."/>
            <person name="Grigoriev I.V."/>
            <person name="Favel A."/>
            <person name="Rosso M.N."/>
            <person name="Martin F."/>
        </authorList>
    </citation>
    <scope>NUCLEOTIDE SEQUENCE [LARGE SCALE GENOMIC DNA]</scope>
    <source>
        <strain evidence="1 2">CIRM-BRFM 2984</strain>
    </source>
</reference>
<dbReference type="EMBL" id="JAWWNJ010000046">
    <property type="protein sequence ID" value="KAK7018120.1"/>
    <property type="molecule type" value="Genomic_DNA"/>
</dbReference>
<sequence length="214" mass="23768">MSLQQSLYLSLPQLVQKLDVPRSDLNQVRCLSVEAVEEINAALCLMTSLRTLTLLAQSTPCVHLLAHGHFPHLVEFQFLLEGLPARDLLPMKSFLDRHNNLTQLSLIAPQNLRFPGPIHLPKLRGFVGLFTFLSNLDLNDISLTNLGVISSPFEVDEAHGALATGKLRHLATLTTVETVGLHDVEEREFVDVIATHLPNIRNYCALSESHISQV</sequence>
<comment type="caution">
    <text evidence="1">The sequence shown here is derived from an EMBL/GenBank/DDBJ whole genome shotgun (WGS) entry which is preliminary data.</text>
</comment>
<keyword evidence="2" id="KW-1185">Reference proteome</keyword>
<proteinExistence type="predicted"/>
<protein>
    <submittedName>
        <fullName evidence="1">Uncharacterized protein</fullName>
    </submittedName>
</protein>
<evidence type="ECO:0000313" key="1">
    <source>
        <dbReference type="EMBL" id="KAK7018120.1"/>
    </source>
</evidence>
<evidence type="ECO:0000313" key="2">
    <source>
        <dbReference type="Proteomes" id="UP001362999"/>
    </source>
</evidence>